<dbReference type="EMBL" id="NEVP01000009">
    <property type="protein sequence ID" value="OZI49076.1"/>
    <property type="molecule type" value="Genomic_DNA"/>
</dbReference>
<reference evidence="7 8" key="1">
    <citation type="submission" date="2017-05" db="EMBL/GenBank/DDBJ databases">
        <title>Complete and WGS of Bordetella genogroups.</title>
        <authorList>
            <person name="Spilker T."/>
            <person name="LiPuma J."/>
        </authorList>
    </citation>
    <scope>NUCLEOTIDE SEQUENCE [LARGE SCALE GENOMIC DNA]</scope>
    <source>
        <strain evidence="7 8">AU10456</strain>
    </source>
</reference>
<feature type="domain" description="RNA polymerase sigma factor 70 region 4 type 2" evidence="6">
    <location>
        <begin position="122"/>
        <end position="170"/>
    </location>
</feature>
<dbReference type="NCBIfam" id="TIGR02937">
    <property type="entry name" value="sigma70-ECF"/>
    <property type="match status" value="1"/>
</dbReference>
<keyword evidence="3" id="KW-0731">Sigma factor</keyword>
<dbReference type="PANTHER" id="PTHR43133">
    <property type="entry name" value="RNA POLYMERASE ECF-TYPE SIGMA FACTO"/>
    <property type="match status" value="1"/>
</dbReference>
<dbReference type="Gene3D" id="1.10.10.10">
    <property type="entry name" value="Winged helix-like DNA-binding domain superfamily/Winged helix DNA-binding domain"/>
    <property type="match status" value="1"/>
</dbReference>
<evidence type="ECO:0000259" key="5">
    <source>
        <dbReference type="Pfam" id="PF04542"/>
    </source>
</evidence>
<keyword evidence="8" id="KW-1185">Reference proteome</keyword>
<dbReference type="InterPro" id="IPR014284">
    <property type="entry name" value="RNA_pol_sigma-70_dom"/>
</dbReference>
<dbReference type="Pfam" id="PF04542">
    <property type="entry name" value="Sigma70_r2"/>
    <property type="match status" value="1"/>
</dbReference>
<organism evidence="7 8">
    <name type="scientific">Bordetella genomosp. 5</name>
    <dbReference type="NCBI Taxonomy" id="1395608"/>
    <lineage>
        <taxon>Bacteria</taxon>
        <taxon>Pseudomonadati</taxon>
        <taxon>Pseudomonadota</taxon>
        <taxon>Betaproteobacteria</taxon>
        <taxon>Burkholderiales</taxon>
        <taxon>Alcaligenaceae</taxon>
        <taxon>Bordetella</taxon>
    </lineage>
</organism>
<name>A0A261THF4_9BORD</name>
<evidence type="ECO:0000256" key="3">
    <source>
        <dbReference type="ARBA" id="ARBA00023082"/>
    </source>
</evidence>
<evidence type="ECO:0000256" key="4">
    <source>
        <dbReference type="ARBA" id="ARBA00023163"/>
    </source>
</evidence>
<dbReference type="InterPro" id="IPR007627">
    <property type="entry name" value="RNA_pol_sigma70_r2"/>
</dbReference>
<dbReference type="SUPFAM" id="SSF88946">
    <property type="entry name" value="Sigma2 domain of RNA polymerase sigma factors"/>
    <property type="match status" value="1"/>
</dbReference>
<sequence>MSVTDSGVQQQVHALYRDHHSWLFGWLRRRLGCSHHAADLAHDTFERLLVSRDALLGPRPTLAEPRAWLTTTARHLLIDRARREVLERTYLAELAALSTELPHHPSPEQLLVAVQALDEICQVLAGVAPKARTAFLLHYLEGETHARVAEQLGVSVRMVQKYLVQVLLHCHQRLA</sequence>
<dbReference type="InterPro" id="IPR013324">
    <property type="entry name" value="RNA_pol_sigma_r3/r4-like"/>
</dbReference>
<dbReference type="InterPro" id="IPR013325">
    <property type="entry name" value="RNA_pol_sigma_r2"/>
</dbReference>
<feature type="domain" description="RNA polymerase sigma-70 region 2" evidence="5">
    <location>
        <begin position="15"/>
        <end position="84"/>
    </location>
</feature>
<dbReference type="Proteomes" id="UP000216913">
    <property type="component" value="Unassembled WGS sequence"/>
</dbReference>
<evidence type="ECO:0000256" key="2">
    <source>
        <dbReference type="ARBA" id="ARBA00023015"/>
    </source>
</evidence>
<dbReference type="AlphaFoldDB" id="A0A261THF4"/>
<accession>A0A261THF4</accession>
<protein>
    <submittedName>
        <fullName evidence="7">RNA polymerase subunit sigma</fullName>
    </submittedName>
</protein>
<dbReference type="InterPro" id="IPR013249">
    <property type="entry name" value="RNA_pol_sigma70_r4_t2"/>
</dbReference>
<proteinExistence type="inferred from homology"/>
<evidence type="ECO:0000256" key="1">
    <source>
        <dbReference type="ARBA" id="ARBA00010641"/>
    </source>
</evidence>
<dbReference type="RefSeq" id="WP_094801561.1">
    <property type="nucleotide sequence ID" value="NZ_NEVN01000010.1"/>
</dbReference>
<dbReference type="GO" id="GO:0003677">
    <property type="term" value="F:DNA binding"/>
    <property type="evidence" value="ECO:0007669"/>
    <property type="project" value="InterPro"/>
</dbReference>
<gene>
    <name evidence="7" type="ORF">CAL25_15765</name>
</gene>
<dbReference type="GO" id="GO:0016987">
    <property type="term" value="F:sigma factor activity"/>
    <property type="evidence" value="ECO:0007669"/>
    <property type="project" value="UniProtKB-KW"/>
</dbReference>
<dbReference type="Gene3D" id="1.10.1740.10">
    <property type="match status" value="1"/>
</dbReference>
<comment type="similarity">
    <text evidence="1">Belongs to the sigma-70 factor family. ECF subfamily.</text>
</comment>
<keyword evidence="2" id="KW-0805">Transcription regulation</keyword>
<dbReference type="InterPro" id="IPR039425">
    <property type="entry name" value="RNA_pol_sigma-70-like"/>
</dbReference>
<dbReference type="GO" id="GO:0006352">
    <property type="term" value="P:DNA-templated transcription initiation"/>
    <property type="evidence" value="ECO:0007669"/>
    <property type="project" value="InterPro"/>
</dbReference>
<dbReference type="PANTHER" id="PTHR43133:SF63">
    <property type="entry name" value="RNA POLYMERASE SIGMA FACTOR FECI-RELATED"/>
    <property type="match status" value="1"/>
</dbReference>
<dbReference type="SUPFAM" id="SSF88659">
    <property type="entry name" value="Sigma3 and sigma4 domains of RNA polymerase sigma factors"/>
    <property type="match status" value="1"/>
</dbReference>
<dbReference type="InterPro" id="IPR036388">
    <property type="entry name" value="WH-like_DNA-bd_sf"/>
</dbReference>
<comment type="caution">
    <text evidence="7">The sequence shown here is derived from an EMBL/GenBank/DDBJ whole genome shotgun (WGS) entry which is preliminary data.</text>
</comment>
<dbReference type="OrthoDB" id="8654550at2"/>
<keyword evidence="4" id="KW-0804">Transcription</keyword>
<evidence type="ECO:0000313" key="7">
    <source>
        <dbReference type="EMBL" id="OZI49076.1"/>
    </source>
</evidence>
<evidence type="ECO:0000313" key="8">
    <source>
        <dbReference type="Proteomes" id="UP000216913"/>
    </source>
</evidence>
<evidence type="ECO:0000259" key="6">
    <source>
        <dbReference type="Pfam" id="PF08281"/>
    </source>
</evidence>
<dbReference type="Pfam" id="PF08281">
    <property type="entry name" value="Sigma70_r4_2"/>
    <property type="match status" value="1"/>
</dbReference>